<evidence type="ECO:0000313" key="2">
    <source>
        <dbReference type="Proteomes" id="UP000053144"/>
    </source>
</evidence>
<accession>A0A0L9U6U7</accession>
<evidence type="ECO:0000313" key="1">
    <source>
        <dbReference type="EMBL" id="KOM38169.1"/>
    </source>
</evidence>
<dbReference type="AlphaFoldDB" id="A0A0L9U6U7"/>
<sequence length="79" mass="8896">MALNALVGAPKRQLSASNGVQRLRWGAQSKVARYISTYIDGIPFSHGQASIRRVEVIHEDGLNSTFWTTFRAIMEYNLE</sequence>
<gene>
    <name evidence="1" type="ORF">LR48_Vigan03g155100</name>
</gene>
<reference evidence="2" key="1">
    <citation type="journal article" date="2015" name="Proc. Natl. Acad. Sci. U.S.A.">
        <title>Genome sequencing of adzuki bean (Vigna angularis) provides insight into high starch and low fat accumulation and domestication.</title>
        <authorList>
            <person name="Yang K."/>
            <person name="Tian Z."/>
            <person name="Chen C."/>
            <person name="Luo L."/>
            <person name="Zhao B."/>
            <person name="Wang Z."/>
            <person name="Yu L."/>
            <person name="Li Y."/>
            <person name="Sun Y."/>
            <person name="Li W."/>
            <person name="Chen Y."/>
            <person name="Li Y."/>
            <person name="Zhang Y."/>
            <person name="Ai D."/>
            <person name="Zhao J."/>
            <person name="Shang C."/>
            <person name="Ma Y."/>
            <person name="Wu B."/>
            <person name="Wang M."/>
            <person name="Gao L."/>
            <person name="Sun D."/>
            <person name="Zhang P."/>
            <person name="Guo F."/>
            <person name="Wang W."/>
            <person name="Li Y."/>
            <person name="Wang J."/>
            <person name="Varshney R.K."/>
            <person name="Wang J."/>
            <person name="Ling H.Q."/>
            <person name="Wan P."/>
        </authorList>
    </citation>
    <scope>NUCLEOTIDE SEQUENCE</scope>
    <source>
        <strain evidence="2">cv. Jingnong 6</strain>
    </source>
</reference>
<dbReference type="EMBL" id="CM003373">
    <property type="protein sequence ID" value="KOM38169.1"/>
    <property type="molecule type" value="Genomic_DNA"/>
</dbReference>
<dbReference type="Proteomes" id="UP000053144">
    <property type="component" value="Chromosome 3"/>
</dbReference>
<organism evidence="1 2">
    <name type="scientific">Phaseolus angularis</name>
    <name type="common">Azuki bean</name>
    <name type="synonym">Vigna angularis</name>
    <dbReference type="NCBI Taxonomy" id="3914"/>
    <lineage>
        <taxon>Eukaryota</taxon>
        <taxon>Viridiplantae</taxon>
        <taxon>Streptophyta</taxon>
        <taxon>Embryophyta</taxon>
        <taxon>Tracheophyta</taxon>
        <taxon>Spermatophyta</taxon>
        <taxon>Magnoliopsida</taxon>
        <taxon>eudicotyledons</taxon>
        <taxon>Gunneridae</taxon>
        <taxon>Pentapetalae</taxon>
        <taxon>rosids</taxon>
        <taxon>fabids</taxon>
        <taxon>Fabales</taxon>
        <taxon>Fabaceae</taxon>
        <taxon>Papilionoideae</taxon>
        <taxon>50 kb inversion clade</taxon>
        <taxon>NPAAA clade</taxon>
        <taxon>indigoferoid/millettioid clade</taxon>
        <taxon>Phaseoleae</taxon>
        <taxon>Vigna</taxon>
    </lineage>
</organism>
<protein>
    <submittedName>
        <fullName evidence="1">Uncharacterized protein</fullName>
    </submittedName>
</protein>
<name>A0A0L9U6U7_PHAAN</name>
<dbReference type="Gramene" id="KOM38169">
    <property type="protein sequence ID" value="KOM38169"/>
    <property type="gene ID" value="LR48_Vigan03g155100"/>
</dbReference>
<proteinExistence type="predicted"/>